<dbReference type="Gene3D" id="2.40.30.70">
    <property type="entry name" value="YaeB-like"/>
    <property type="match status" value="1"/>
</dbReference>
<dbReference type="Pfam" id="PF01980">
    <property type="entry name" value="TrmO_N"/>
    <property type="match status" value="1"/>
</dbReference>
<keyword evidence="4" id="KW-0808">Transferase</keyword>
<dbReference type="NCBIfam" id="TIGR00104">
    <property type="entry name" value="tRNA_TsaA"/>
    <property type="match status" value="1"/>
</dbReference>
<keyword evidence="5" id="KW-1185">Reference proteome</keyword>
<dbReference type="PANTHER" id="PTHR12818">
    <property type="entry name" value="TRNA (ADENINE(37)-N6)-METHYLTRANSFERASE"/>
    <property type="match status" value="1"/>
</dbReference>
<dbReference type="CDD" id="cd09281">
    <property type="entry name" value="UPF0066"/>
    <property type="match status" value="1"/>
</dbReference>
<feature type="domain" description="TsaA-like" evidence="3">
    <location>
        <begin position="20"/>
        <end position="171"/>
    </location>
</feature>
<reference evidence="4 5" key="1">
    <citation type="submission" date="2020-10" db="EMBL/GenBank/DDBJ databases">
        <title>Genomic Encyclopedia of Type Strains, Phase IV (KMG-IV): sequencing the most valuable type-strain genomes for metagenomic binning, comparative biology and taxonomic classification.</title>
        <authorList>
            <person name="Goeker M."/>
        </authorList>
    </citation>
    <scope>NUCLEOTIDE SEQUENCE [LARGE SCALE GENOMIC DNA]</scope>
    <source>
        <strain evidence="4 5">DSM 4194</strain>
    </source>
</reference>
<organism evidence="4 5">
    <name type="scientific">Desulfomicrobium macestii</name>
    <dbReference type="NCBI Taxonomy" id="90731"/>
    <lineage>
        <taxon>Bacteria</taxon>
        <taxon>Pseudomonadati</taxon>
        <taxon>Thermodesulfobacteriota</taxon>
        <taxon>Desulfovibrionia</taxon>
        <taxon>Desulfovibrionales</taxon>
        <taxon>Desulfomicrobiaceae</taxon>
        <taxon>Desulfomicrobium</taxon>
    </lineage>
</organism>
<evidence type="ECO:0000313" key="4">
    <source>
        <dbReference type="EMBL" id="MBE1426242.1"/>
    </source>
</evidence>
<gene>
    <name evidence="4" type="ORF">H4684_002906</name>
</gene>
<dbReference type="PROSITE" id="PS51668">
    <property type="entry name" value="TSAA_2"/>
    <property type="match status" value="1"/>
</dbReference>
<evidence type="ECO:0000313" key="5">
    <source>
        <dbReference type="Proteomes" id="UP000639010"/>
    </source>
</evidence>
<dbReference type="InterPro" id="IPR023370">
    <property type="entry name" value="TrmO-like_N"/>
</dbReference>
<dbReference type="EMBL" id="JADBGG010000023">
    <property type="protein sequence ID" value="MBE1426242.1"/>
    <property type="molecule type" value="Genomic_DNA"/>
</dbReference>
<accession>A0ABR9H6V2</accession>
<dbReference type="InterPro" id="IPR036414">
    <property type="entry name" value="YaeB_N_sf"/>
</dbReference>
<dbReference type="PANTHER" id="PTHR12818:SF0">
    <property type="entry name" value="TRNA (ADENINE(37)-N6)-METHYLTRANSFERASE"/>
    <property type="match status" value="1"/>
</dbReference>
<dbReference type="InterPro" id="IPR036413">
    <property type="entry name" value="YaeB-like_sf"/>
</dbReference>
<keyword evidence="1" id="KW-0949">S-adenosyl-L-methionine</keyword>
<evidence type="ECO:0000256" key="2">
    <source>
        <dbReference type="ARBA" id="ARBA00033753"/>
    </source>
</evidence>
<keyword evidence="4" id="KW-0489">Methyltransferase</keyword>
<dbReference type="RefSeq" id="WP_225940450.1">
    <property type="nucleotide sequence ID" value="NZ_JADBGG010000023.1"/>
</dbReference>
<name>A0ABR9H6V2_9BACT</name>
<evidence type="ECO:0000256" key="1">
    <source>
        <dbReference type="ARBA" id="ARBA00022691"/>
    </source>
</evidence>
<dbReference type="SUPFAM" id="SSF118196">
    <property type="entry name" value="YaeB-like"/>
    <property type="match status" value="1"/>
</dbReference>
<protein>
    <submittedName>
        <fullName evidence="4">tRNA-Thr(GGU) m(6)t(6)A37 methyltransferase TsaA</fullName>
    </submittedName>
</protein>
<comment type="caution">
    <text evidence="4">The sequence shown here is derived from an EMBL/GenBank/DDBJ whole genome shotgun (WGS) entry which is preliminary data.</text>
</comment>
<evidence type="ECO:0000259" key="3">
    <source>
        <dbReference type="PROSITE" id="PS51668"/>
    </source>
</evidence>
<sequence length="193" mass="21669">MEGSMARTVFDGTDFPHLPVQAVGIIRNAVAEPILKTDDQGISMDARMEEMHRHIRETKTAVSEIVIREELMELLDGIDDYSHLIVLYWGHKVPDHGRLLTRVHPMGRKELPRVGIFGTRSPARPNPVLMTTVRLTARSGNILHVTGLDAIDNSPVIDIKPYVPERQPRDGVRMPQWMERIQAEIVAGDGNDA</sequence>
<proteinExistence type="inferred from homology"/>
<dbReference type="Proteomes" id="UP000639010">
    <property type="component" value="Unassembled WGS sequence"/>
</dbReference>
<comment type="similarity">
    <text evidence="2">Belongs to the tRNA methyltransferase O family.</text>
</comment>
<dbReference type="GO" id="GO:0008168">
    <property type="term" value="F:methyltransferase activity"/>
    <property type="evidence" value="ECO:0007669"/>
    <property type="project" value="UniProtKB-KW"/>
</dbReference>
<dbReference type="InterPro" id="IPR040372">
    <property type="entry name" value="YaeB-like"/>
</dbReference>
<dbReference type="GO" id="GO:0032259">
    <property type="term" value="P:methylation"/>
    <property type="evidence" value="ECO:0007669"/>
    <property type="project" value="UniProtKB-KW"/>
</dbReference>